<dbReference type="InterPro" id="IPR007184">
    <property type="entry name" value="Mannoside_phosphorylase"/>
</dbReference>
<accession>A0A2H0Y2W0</accession>
<dbReference type="InterPro" id="IPR023296">
    <property type="entry name" value="Glyco_hydro_beta-prop_sf"/>
</dbReference>
<evidence type="ECO:0000313" key="4">
    <source>
        <dbReference type="EMBL" id="PIS31059.1"/>
    </source>
</evidence>
<evidence type="ECO:0000313" key="5">
    <source>
        <dbReference type="Proteomes" id="UP000231343"/>
    </source>
</evidence>
<reference evidence="4 5" key="1">
    <citation type="submission" date="2017-09" db="EMBL/GenBank/DDBJ databases">
        <title>Depth-based differentiation of microbial function through sediment-hosted aquifers and enrichment of novel symbionts in the deep terrestrial subsurface.</title>
        <authorList>
            <person name="Probst A.J."/>
            <person name="Ladd B."/>
            <person name="Jarett J.K."/>
            <person name="Geller-Mcgrath D.E."/>
            <person name="Sieber C.M."/>
            <person name="Emerson J.B."/>
            <person name="Anantharaman K."/>
            <person name="Thomas B.C."/>
            <person name="Malmstrom R."/>
            <person name="Stieglmeier M."/>
            <person name="Klingl A."/>
            <person name="Woyke T."/>
            <person name="Ryan C.M."/>
            <person name="Banfield J.F."/>
        </authorList>
    </citation>
    <scope>NUCLEOTIDE SEQUENCE [LARGE SCALE GENOMIC DNA]</scope>
    <source>
        <strain evidence="4">CG08_land_8_20_14_0_20_45_16</strain>
    </source>
</reference>
<proteinExistence type="inferred from homology"/>
<dbReference type="PANTHER" id="PTHR34106">
    <property type="entry name" value="GLYCOSIDASE"/>
    <property type="match status" value="1"/>
</dbReference>
<dbReference type="PANTHER" id="PTHR34106:SF4">
    <property type="entry name" value="BLL5143 PROTEIN"/>
    <property type="match status" value="1"/>
</dbReference>
<dbReference type="EMBL" id="PEYM01000038">
    <property type="protein sequence ID" value="PIS31059.1"/>
    <property type="molecule type" value="Genomic_DNA"/>
</dbReference>
<dbReference type="Proteomes" id="UP000231343">
    <property type="component" value="Unassembled WGS sequence"/>
</dbReference>
<dbReference type="SUPFAM" id="SSF75005">
    <property type="entry name" value="Arabinanase/levansucrase/invertase"/>
    <property type="match status" value="1"/>
</dbReference>
<evidence type="ECO:0000256" key="2">
    <source>
        <dbReference type="ARBA" id="ARBA00022679"/>
    </source>
</evidence>
<organism evidence="4 5">
    <name type="scientific">Candidatus Saganbacteria bacterium CG08_land_8_20_14_0_20_45_16</name>
    <dbReference type="NCBI Taxonomy" id="2014293"/>
    <lineage>
        <taxon>Bacteria</taxon>
        <taxon>Bacillati</taxon>
        <taxon>Saganbacteria</taxon>
    </lineage>
</organism>
<dbReference type="Pfam" id="PF04041">
    <property type="entry name" value="Glyco_hydro_130"/>
    <property type="match status" value="1"/>
</dbReference>
<sequence length="522" mass="59219">MVKEQRFSLAKNAEILIANKQLGKTVLHDPVIISRLFKRITNKTLKKIRPNQRLVITRPFRPASKNHSLSIVNRILTLPEPSVKALLKQILKDFAHRHKDIRSILMRNYEKIAEYIKEPASLSEERQLLLGSCFTMEYSIESAALFNPSIVIYPKQNQMKKGQTRVILSFRATGEGHISSIVFRSAIIHKDNSIFLESVSPFLGTPEIVLNSTYDRELFKAKLEEMGQLSEAAKAIYQHLSANFTLEEMRQAISAVRASNSFIPADLEDTVVHVKWLAESNYEVFFPHGQLISERVIFPVSQNESNGVEDARFVRFVNDDQSVTYYATYTAYNGREILPQLIETKDFHHFKISTLNGPMARNKGMALFPRKINDQYAMIARSDGENLYLSYSNNTHFWYEGIKIEAPANPWELVQIGNCGSPLETKKGWLLLTHGVGPMRKYCIGVSLLDLNDPSKVIGRLTEPLLAPREEERAGYVPNVVYSCGSIILNGELIIPYAISDSESYVASIPVEELLEKLLKNN</sequence>
<dbReference type="Gene3D" id="2.115.10.20">
    <property type="entry name" value="Glycosyl hydrolase domain, family 43"/>
    <property type="match status" value="1"/>
</dbReference>
<dbReference type="GO" id="GO:0016757">
    <property type="term" value="F:glycosyltransferase activity"/>
    <property type="evidence" value="ECO:0007669"/>
    <property type="project" value="UniProtKB-KW"/>
</dbReference>
<gene>
    <name evidence="4" type="ORF">COT42_01825</name>
</gene>
<protein>
    <submittedName>
        <fullName evidence="4">Glycosidase</fullName>
    </submittedName>
</protein>
<comment type="similarity">
    <text evidence="3">Belongs to the glycosyl hydrolase 130 family.</text>
</comment>
<dbReference type="GO" id="GO:0016798">
    <property type="term" value="F:hydrolase activity, acting on glycosyl bonds"/>
    <property type="evidence" value="ECO:0007669"/>
    <property type="project" value="UniProtKB-KW"/>
</dbReference>
<keyword evidence="4" id="KW-0378">Hydrolase</keyword>
<dbReference type="CDD" id="cd18613">
    <property type="entry name" value="GH130"/>
    <property type="match status" value="1"/>
</dbReference>
<keyword evidence="2" id="KW-0808">Transferase</keyword>
<keyword evidence="1" id="KW-0328">Glycosyltransferase</keyword>
<evidence type="ECO:0000256" key="3">
    <source>
        <dbReference type="ARBA" id="ARBA00024356"/>
    </source>
</evidence>
<comment type="caution">
    <text evidence="4">The sequence shown here is derived from an EMBL/GenBank/DDBJ whole genome shotgun (WGS) entry which is preliminary data.</text>
</comment>
<name>A0A2H0Y2W0_UNCSA</name>
<evidence type="ECO:0000256" key="1">
    <source>
        <dbReference type="ARBA" id="ARBA00022676"/>
    </source>
</evidence>
<dbReference type="AlphaFoldDB" id="A0A2H0Y2W0"/>
<keyword evidence="4" id="KW-0326">Glycosidase</keyword>